<comment type="caution">
    <text evidence="1">The sequence shown here is derived from an EMBL/GenBank/DDBJ whole genome shotgun (WGS) entry which is preliminary data.</text>
</comment>
<protein>
    <submittedName>
        <fullName evidence="1">Putative selenoprotein</fullName>
    </submittedName>
</protein>
<reference evidence="1 2" key="1">
    <citation type="submission" date="2019-12" db="EMBL/GenBank/DDBJ databases">
        <title>Whole-genome analyses of novel actinobacteria.</title>
        <authorList>
            <person name="Sahin N."/>
            <person name="Saygin H."/>
        </authorList>
    </citation>
    <scope>NUCLEOTIDE SEQUENCE [LARGE SCALE GENOMIC DNA]</scope>
    <source>
        <strain evidence="1 2">KC615</strain>
    </source>
</reference>
<evidence type="ECO:0000313" key="1">
    <source>
        <dbReference type="EMBL" id="MXQ52635.1"/>
    </source>
</evidence>
<dbReference type="EMBL" id="WUUL01000001">
    <property type="protein sequence ID" value="MXQ52635.1"/>
    <property type="molecule type" value="Genomic_DNA"/>
</dbReference>
<keyword evidence="2" id="KW-1185">Reference proteome</keyword>
<proteinExistence type="predicted"/>
<sequence>MNVLAWFKPFRIIADYLNDMAGVPNYKRYINHFRKYHPNEIPLSEKEFHKQATDEKYGGGSIRRCC</sequence>
<dbReference type="AlphaFoldDB" id="A0A6I4VQT6"/>
<organism evidence="1 2">
    <name type="scientific">Shimazuella alba</name>
    <dbReference type="NCBI Taxonomy" id="2690964"/>
    <lineage>
        <taxon>Bacteria</taxon>
        <taxon>Bacillati</taxon>
        <taxon>Bacillota</taxon>
        <taxon>Bacilli</taxon>
        <taxon>Bacillales</taxon>
        <taxon>Thermoactinomycetaceae</taxon>
        <taxon>Shimazuella</taxon>
    </lineage>
</organism>
<dbReference type="Pfam" id="PF04328">
    <property type="entry name" value="Sel_put"/>
    <property type="match status" value="1"/>
</dbReference>
<name>A0A6I4VQT6_9BACL</name>
<dbReference type="PANTHER" id="PTHR38453:SF1">
    <property type="entry name" value="CYTOPLASMIC PROTEIN"/>
    <property type="match status" value="1"/>
</dbReference>
<accession>A0A6I4VQT6</accession>
<dbReference type="InterPro" id="IPR007423">
    <property type="entry name" value="Sel_put"/>
</dbReference>
<gene>
    <name evidence="1" type="ORF">GSM42_02490</name>
</gene>
<dbReference type="RefSeq" id="WP_160799636.1">
    <property type="nucleotide sequence ID" value="NZ_WUUL01000001.1"/>
</dbReference>
<dbReference type="Proteomes" id="UP000430692">
    <property type="component" value="Unassembled WGS sequence"/>
</dbReference>
<dbReference type="PANTHER" id="PTHR38453">
    <property type="entry name" value="CYTOPLASMIC PROTEIN-RELATED"/>
    <property type="match status" value="1"/>
</dbReference>
<evidence type="ECO:0000313" key="2">
    <source>
        <dbReference type="Proteomes" id="UP000430692"/>
    </source>
</evidence>